<sequence length="217" mass="24101">MEAESLRNEGLAQQRLHRADHRTSLEEWICLLPSITVSPILSLAHTDTAEQKSPGFSLLEPSAVEGIYSYRQSHRARAPLRRAKFVESPRIPQSELGSPTHTSTTAKNPDLDTYCPVGGTSVILWTVQIPSLPSSIPPNAVKQVTRGYRSTEIPFWYICLLILPLHFLLPLRSAASASSPSPVGREDFSSGRHDAAAPRGRIKTREQRSRDLCNLER</sequence>
<feature type="region of interest" description="Disordered" evidence="1">
    <location>
        <begin position="179"/>
        <end position="217"/>
    </location>
</feature>
<evidence type="ECO:0000313" key="3">
    <source>
        <dbReference type="Proteomes" id="UP000314294"/>
    </source>
</evidence>
<dbReference type="EMBL" id="SRLO01000024">
    <property type="protein sequence ID" value="TNN84857.1"/>
    <property type="molecule type" value="Genomic_DNA"/>
</dbReference>
<proteinExistence type="predicted"/>
<feature type="compositionally biased region" description="Polar residues" evidence="1">
    <location>
        <begin position="95"/>
        <end position="107"/>
    </location>
</feature>
<evidence type="ECO:0000313" key="2">
    <source>
        <dbReference type="EMBL" id="TNN84857.1"/>
    </source>
</evidence>
<comment type="caution">
    <text evidence="2">The sequence shown here is derived from an EMBL/GenBank/DDBJ whole genome shotgun (WGS) entry which is preliminary data.</text>
</comment>
<dbReference type="AlphaFoldDB" id="A0A4Z2J4B0"/>
<feature type="region of interest" description="Disordered" evidence="1">
    <location>
        <begin position="89"/>
        <end position="111"/>
    </location>
</feature>
<feature type="compositionally biased region" description="Basic and acidic residues" evidence="1">
    <location>
        <begin position="184"/>
        <end position="196"/>
    </location>
</feature>
<name>A0A4Z2J4B0_9TELE</name>
<dbReference type="OrthoDB" id="8963615at2759"/>
<keyword evidence="3" id="KW-1185">Reference proteome</keyword>
<protein>
    <submittedName>
        <fullName evidence="2">Uncharacterized protein</fullName>
    </submittedName>
</protein>
<feature type="compositionally biased region" description="Basic and acidic residues" evidence="1">
    <location>
        <begin position="203"/>
        <end position="217"/>
    </location>
</feature>
<evidence type="ECO:0000256" key="1">
    <source>
        <dbReference type="SAM" id="MobiDB-lite"/>
    </source>
</evidence>
<accession>A0A4Z2J4B0</accession>
<reference evidence="2 3" key="1">
    <citation type="submission" date="2019-03" db="EMBL/GenBank/DDBJ databases">
        <title>First draft genome of Liparis tanakae, snailfish: a comprehensive survey of snailfish specific genes.</title>
        <authorList>
            <person name="Kim W."/>
            <person name="Song I."/>
            <person name="Jeong J.-H."/>
            <person name="Kim D."/>
            <person name="Kim S."/>
            <person name="Ryu S."/>
            <person name="Song J.Y."/>
            <person name="Lee S.K."/>
        </authorList>
    </citation>
    <scope>NUCLEOTIDE SEQUENCE [LARGE SCALE GENOMIC DNA]</scope>
    <source>
        <tissue evidence="2">Muscle</tissue>
    </source>
</reference>
<dbReference type="Proteomes" id="UP000314294">
    <property type="component" value="Unassembled WGS sequence"/>
</dbReference>
<organism evidence="2 3">
    <name type="scientific">Liparis tanakae</name>
    <name type="common">Tanaka's snailfish</name>
    <dbReference type="NCBI Taxonomy" id="230148"/>
    <lineage>
        <taxon>Eukaryota</taxon>
        <taxon>Metazoa</taxon>
        <taxon>Chordata</taxon>
        <taxon>Craniata</taxon>
        <taxon>Vertebrata</taxon>
        <taxon>Euteleostomi</taxon>
        <taxon>Actinopterygii</taxon>
        <taxon>Neopterygii</taxon>
        <taxon>Teleostei</taxon>
        <taxon>Neoteleostei</taxon>
        <taxon>Acanthomorphata</taxon>
        <taxon>Eupercaria</taxon>
        <taxon>Perciformes</taxon>
        <taxon>Cottioidei</taxon>
        <taxon>Cottales</taxon>
        <taxon>Liparidae</taxon>
        <taxon>Liparis</taxon>
    </lineage>
</organism>
<gene>
    <name evidence="2" type="ORF">EYF80_004902</name>
</gene>